<evidence type="ECO:0000313" key="2">
    <source>
        <dbReference type="Proteomes" id="UP001246858"/>
    </source>
</evidence>
<dbReference type="EMBL" id="JAVDTF010000006">
    <property type="protein sequence ID" value="MDR6786323.1"/>
    <property type="molecule type" value="Genomic_DNA"/>
</dbReference>
<protein>
    <submittedName>
        <fullName evidence="1">Uncharacterized protein</fullName>
    </submittedName>
</protein>
<accession>A0ACC6L4L0</accession>
<reference evidence="1" key="1">
    <citation type="submission" date="2023-07" db="EMBL/GenBank/DDBJ databases">
        <title>Sorghum-associated microbial communities from plants grown in Nebraska, USA.</title>
        <authorList>
            <person name="Schachtman D."/>
        </authorList>
    </citation>
    <scope>NUCLEOTIDE SEQUENCE</scope>
    <source>
        <strain evidence="1">2697</strain>
    </source>
</reference>
<keyword evidence="2" id="KW-1185">Reference proteome</keyword>
<name>A0ACC6L4L0_9SPHI</name>
<evidence type="ECO:0000313" key="1">
    <source>
        <dbReference type="EMBL" id="MDR6786323.1"/>
    </source>
</evidence>
<gene>
    <name evidence="1" type="ORF">J2X78_004916</name>
</gene>
<sequence length="192" mass="22059">MNINTIKAALLSLLITGTVFSLFTFLFVSLRVLSFSSPVLVGLSAFVVPAVAIGLYQFLNDRFPGNALEKYSLLTSNLLLGLCVALLFFGYQKWYTAITFFTLFALLFFIEYKNKLRFMYRFYRCYVLLLIPFYIVFAVLDSKGLVKFSEAETLKLKLGHIGIEGYFYFMAVLLFAVYFFEFFRHKPGKTNG</sequence>
<proteinExistence type="predicted"/>
<dbReference type="Proteomes" id="UP001246858">
    <property type="component" value="Unassembled WGS sequence"/>
</dbReference>
<comment type="caution">
    <text evidence="1">The sequence shown here is derived from an EMBL/GenBank/DDBJ whole genome shotgun (WGS) entry which is preliminary data.</text>
</comment>
<organism evidence="1 2">
    <name type="scientific">Pedobacter africanus</name>
    <dbReference type="NCBI Taxonomy" id="151894"/>
    <lineage>
        <taxon>Bacteria</taxon>
        <taxon>Pseudomonadati</taxon>
        <taxon>Bacteroidota</taxon>
        <taxon>Sphingobacteriia</taxon>
        <taxon>Sphingobacteriales</taxon>
        <taxon>Sphingobacteriaceae</taxon>
        <taxon>Pedobacter</taxon>
    </lineage>
</organism>